<dbReference type="RefSeq" id="WP_345593474.1">
    <property type="nucleotide sequence ID" value="NZ_BAABJG010000045.1"/>
</dbReference>
<comment type="caution">
    <text evidence="3">The sequence shown here is derived from an EMBL/GenBank/DDBJ whole genome shotgun (WGS) entry which is preliminary data.</text>
</comment>
<keyword evidence="2" id="KW-0472">Membrane</keyword>
<feature type="region of interest" description="Disordered" evidence="1">
    <location>
        <begin position="50"/>
        <end position="70"/>
    </location>
</feature>
<dbReference type="EMBL" id="JBHTLU010000022">
    <property type="protein sequence ID" value="MFD1222145.1"/>
    <property type="molecule type" value="Genomic_DNA"/>
</dbReference>
<evidence type="ECO:0000256" key="2">
    <source>
        <dbReference type="SAM" id="Phobius"/>
    </source>
</evidence>
<name>A0ABW3URA0_9BACL</name>
<organism evidence="3 4">
    <name type="scientific">Paenibacillus vulneris</name>
    <dbReference type="NCBI Taxonomy" id="1133364"/>
    <lineage>
        <taxon>Bacteria</taxon>
        <taxon>Bacillati</taxon>
        <taxon>Bacillota</taxon>
        <taxon>Bacilli</taxon>
        <taxon>Bacillales</taxon>
        <taxon>Paenibacillaceae</taxon>
        <taxon>Paenibacillus</taxon>
    </lineage>
</organism>
<keyword evidence="2" id="KW-0812">Transmembrane</keyword>
<accession>A0ABW3URA0</accession>
<sequence>MDEGWGLPAGAGVGATTLPVKDKPVFGGVIFAAGVGGGLVGVLHVRGTAQASRGKKQAPLNTAAQCQKSP</sequence>
<proteinExistence type="predicted"/>
<reference evidence="4" key="1">
    <citation type="journal article" date="2019" name="Int. J. Syst. Evol. Microbiol.">
        <title>The Global Catalogue of Microorganisms (GCM) 10K type strain sequencing project: providing services to taxonomists for standard genome sequencing and annotation.</title>
        <authorList>
            <consortium name="The Broad Institute Genomics Platform"/>
            <consortium name="The Broad Institute Genome Sequencing Center for Infectious Disease"/>
            <person name="Wu L."/>
            <person name="Ma J."/>
        </authorList>
    </citation>
    <scope>NUCLEOTIDE SEQUENCE [LARGE SCALE GENOMIC DNA]</scope>
    <source>
        <strain evidence="4">CCUG 53270</strain>
    </source>
</reference>
<evidence type="ECO:0000313" key="3">
    <source>
        <dbReference type="EMBL" id="MFD1222145.1"/>
    </source>
</evidence>
<evidence type="ECO:0000313" key="4">
    <source>
        <dbReference type="Proteomes" id="UP001597180"/>
    </source>
</evidence>
<keyword evidence="4" id="KW-1185">Reference proteome</keyword>
<evidence type="ECO:0000256" key="1">
    <source>
        <dbReference type="SAM" id="MobiDB-lite"/>
    </source>
</evidence>
<protein>
    <submittedName>
        <fullName evidence="3">Uncharacterized protein</fullName>
    </submittedName>
</protein>
<feature type="transmembrane region" description="Helical" evidence="2">
    <location>
        <begin position="25"/>
        <end position="45"/>
    </location>
</feature>
<dbReference type="Proteomes" id="UP001597180">
    <property type="component" value="Unassembled WGS sequence"/>
</dbReference>
<feature type="compositionally biased region" description="Polar residues" evidence="1">
    <location>
        <begin position="59"/>
        <end position="70"/>
    </location>
</feature>
<gene>
    <name evidence="3" type="ORF">ACFQ4B_18650</name>
</gene>
<keyword evidence="2" id="KW-1133">Transmembrane helix</keyword>